<keyword evidence="6" id="KW-0547">Nucleotide-binding</keyword>
<dbReference type="Gene3D" id="3.40.50.300">
    <property type="entry name" value="P-loop containing nucleotide triphosphate hydrolases"/>
    <property type="match status" value="2"/>
</dbReference>
<dbReference type="Proteomes" id="UP001344447">
    <property type="component" value="Unassembled WGS sequence"/>
</dbReference>
<dbReference type="GO" id="GO:0005319">
    <property type="term" value="F:lipid transporter activity"/>
    <property type="evidence" value="ECO:0007669"/>
    <property type="project" value="TreeGrafter"/>
</dbReference>
<evidence type="ECO:0000259" key="11">
    <source>
        <dbReference type="PROSITE" id="PS50893"/>
    </source>
</evidence>
<dbReference type="InterPro" id="IPR026082">
    <property type="entry name" value="ABCA"/>
</dbReference>
<feature type="transmembrane region" description="Helical" evidence="10">
    <location>
        <begin position="273"/>
        <end position="295"/>
    </location>
</feature>
<keyword evidence="13" id="KW-1185">Reference proteome</keyword>
<dbReference type="InterPro" id="IPR003439">
    <property type="entry name" value="ABC_transporter-like_ATP-bd"/>
</dbReference>
<protein>
    <recommendedName>
        <fullName evidence="11">ABC transporter domain-containing protein</fullName>
    </recommendedName>
</protein>
<keyword evidence="5" id="KW-0677">Repeat</keyword>
<dbReference type="PANTHER" id="PTHR19229">
    <property type="entry name" value="ATP-BINDING CASSETTE TRANSPORTER SUBFAMILY A ABCA"/>
    <property type="match status" value="1"/>
</dbReference>
<comment type="subcellular location">
    <subcellularLocation>
        <location evidence="1">Membrane</location>
        <topology evidence="1">Multi-pass membrane protein</topology>
    </subcellularLocation>
</comment>
<dbReference type="GO" id="GO:0005524">
    <property type="term" value="F:ATP binding"/>
    <property type="evidence" value="ECO:0007669"/>
    <property type="project" value="UniProtKB-KW"/>
</dbReference>
<feature type="transmembrane region" description="Helical" evidence="10">
    <location>
        <begin position="1107"/>
        <end position="1126"/>
    </location>
</feature>
<dbReference type="CDD" id="cd03263">
    <property type="entry name" value="ABC_subfamily_A"/>
    <property type="match status" value="2"/>
</dbReference>
<keyword evidence="9 10" id="KW-0472">Membrane</keyword>
<evidence type="ECO:0000256" key="6">
    <source>
        <dbReference type="ARBA" id="ARBA00022741"/>
    </source>
</evidence>
<evidence type="ECO:0000256" key="1">
    <source>
        <dbReference type="ARBA" id="ARBA00004141"/>
    </source>
</evidence>
<keyword evidence="8 10" id="KW-1133">Transmembrane helix</keyword>
<feature type="transmembrane region" description="Helical" evidence="10">
    <location>
        <begin position="851"/>
        <end position="869"/>
    </location>
</feature>
<reference evidence="12 13" key="1">
    <citation type="submission" date="2023-11" db="EMBL/GenBank/DDBJ databases">
        <title>Dfirmibasis_genome.</title>
        <authorList>
            <person name="Edelbroek B."/>
            <person name="Kjellin J."/>
            <person name="Jerlstrom-Hultqvist J."/>
            <person name="Soderbom F."/>
        </authorList>
    </citation>
    <scope>NUCLEOTIDE SEQUENCE [LARGE SCALE GENOMIC DNA]</scope>
    <source>
        <strain evidence="12 13">TNS-C-14</strain>
    </source>
</reference>
<feature type="transmembrane region" description="Helical" evidence="10">
    <location>
        <begin position="1138"/>
        <end position="1160"/>
    </location>
</feature>
<feature type="transmembrane region" description="Helical" evidence="10">
    <location>
        <begin position="336"/>
        <end position="354"/>
    </location>
</feature>
<accession>A0AAN7YSQ5</accession>
<feature type="transmembrane region" description="Helical" evidence="10">
    <location>
        <begin position="1028"/>
        <end position="1051"/>
    </location>
</feature>
<feature type="domain" description="ABC transporter" evidence="11">
    <location>
        <begin position="1289"/>
        <end position="1524"/>
    </location>
</feature>
<dbReference type="EMBL" id="JAVFKY010000001">
    <property type="protein sequence ID" value="KAK5583474.1"/>
    <property type="molecule type" value="Genomic_DNA"/>
</dbReference>
<keyword evidence="3" id="KW-0813">Transport</keyword>
<evidence type="ECO:0000256" key="8">
    <source>
        <dbReference type="ARBA" id="ARBA00022989"/>
    </source>
</evidence>
<dbReference type="InterPro" id="IPR003593">
    <property type="entry name" value="AAA+_ATPase"/>
</dbReference>
<dbReference type="Pfam" id="PF00005">
    <property type="entry name" value="ABC_tran"/>
    <property type="match status" value="2"/>
</dbReference>
<dbReference type="InterPro" id="IPR027417">
    <property type="entry name" value="P-loop_NTPase"/>
</dbReference>
<comment type="similarity">
    <text evidence="2">Belongs to the ABC transporter superfamily. ABCA family.</text>
</comment>
<dbReference type="InterPro" id="IPR017871">
    <property type="entry name" value="ABC_transporter-like_CS"/>
</dbReference>
<dbReference type="PANTHER" id="PTHR19229:SF273">
    <property type="entry name" value="ABC TRANSPORTER A FAMILY MEMBER 6"/>
    <property type="match status" value="1"/>
</dbReference>
<gene>
    <name evidence="12" type="ORF">RB653_005070</name>
</gene>
<dbReference type="GO" id="GO:0140359">
    <property type="term" value="F:ABC-type transporter activity"/>
    <property type="evidence" value="ECO:0007669"/>
    <property type="project" value="InterPro"/>
</dbReference>
<feature type="transmembrane region" description="Helical" evidence="10">
    <location>
        <begin position="233"/>
        <end position="252"/>
    </location>
</feature>
<keyword evidence="4 10" id="KW-0812">Transmembrane</keyword>
<evidence type="ECO:0000256" key="10">
    <source>
        <dbReference type="SAM" id="Phobius"/>
    </source>
</evidence>
<dbReference type="FunFam" id="3.40.50.300:FF:002530">
    <property type="entry name" value="ABC transporter A family member 5"/>
    <property type="match status" value="1"/>
</dbReference>
<dbReference type="GO" id="GO:0031288">
    <property type="term" value="P:sorocarp morphogenesis"/>
    <property type="evidence" value="ECO:0007669"/>
    <property type="project" value="UniProtKB-ARBA"/>
</dbReference>
<dbReference type="InterPro" id="IPR013525">
    <property type="entry name" value="ABC2_TM"/>
</dbReference>
<dbReference type="Pfam" id="PF12698">
    <property type="entry name" value="ABC2_membrane_3"/>
    <property type="match status" value="2"/>
</dbReference>
<dbReference type="GO" id="GO:0016020">
    <property type="term" value="C:membrane"/>
    <property type="evidence" value="ECO:0007669"/>
    <property type="project" value="UniProtKB-SubCell"/>
</dbReference>
<feature type="transmembrane region" description="Helical" evidence="10">
    <location>
        <begin position="1071"/>
        <end position="1095"/>
    </location>
</feature>
<dbReference type="SMART" id="SM00382">
    <property type="entry name" value="AAA"/>
    <property type="match status" value="2"/>
</dbReference>
<dbReference type="PROSITE" id="PS50893">
    <property type="entry name" value="ABC_TRANSPORTER_2"/>
    <property type="match status" value="2"/>
</dbReference>
<sequence length="1611" mass="179728">MEFGKQLKTLLKKNLLLKGKSKCSICCEVVFPLVIIGVLFAILALIKITDSDYNTIDASTFSRRVNPENILLYGSSNGSLNSDQSGVIDMMKEQVATIRGLPLTDVESFFMEINNRSAMETYFKNNSNIIYGGVWFNSSELVTPGNQFEYNIRLDSDDTADTSEIKSDGGDSGVYLNKNFASIQVAMDQAIFGYFGLDMILNISGRHYPNPYTEVWQEWILGRDVIIKSAGSVFITAALMMFSFRLVTDVVIEKETKILEAMKMMSLNPLAYFTSWIITSLTTSLPVTLIIAVVFKGSQLIYSTGWGTIILTFVLYLFTLLLLSFIFSIFFNNSKFCGLLSFVIVLAINIAGVFVSKNDFSVHAKLLLSIFSPIAFSNSIYCMSVKDLTMVLNLNWDYVVTENQSIMMLGIDIGIYIILIWYLEKVIPGEYGTKEKFYFLFTKKYWKSTKRSNNEIDDIESTYDSEDVETIPLKVLKNSTISIRNLRKEFETGDGLRVAVNDLYLDMFEGQIHALLGPNGCGKSTTIGMLTGLISPTNGSAFIHGYDITSQMSKIRPYIGCCLQTDIIWPQLTVLEHLCIYASLKGVKSRNIQSEAERMATEVGLEEKFNAPAGSLSGGQKRKLCLGIAFIGRSNIIFLDEVTSGMDPVSRRSVWDFLLKYKKGKTIILTTHYLEEADYLGDRIAIISQGKLRCDGTSLFLKNRFGQGYLLTCNKKLENSHNFNTQTVTDFVRNYIPSASILTDAGAELSYRLPTESLPNFPEFFAHFDENISRFGISTYGISVTSLEEVFISLGQVDDKNLNNQIEARVNEMAALKHAIATPSVGISQIQQLKGLLIKRIQQSKKDARSFFLSIILPMALIVGSIVLYKTMSDQQQVLFYNNSTIPLTMSLSMYSSYNIVVPMQSLNSESNWSYLFNDSTYFNQFIYVPESIDFNDYLIDNYKLSAGAINFTNQIGANDSISGQPTCSYVSYYNTDYIHSFPIHVNLVNDALLRNHTNIGIQVTSMPFDHILTAFEISSSDINASAIIYFVFILMAGFSLMSGSFAGSIAQERTNRVKRLLYVSGCKKHIYWLSNLIWDLFFALFISILTCGIIAGVIKGAFKDQFGAFFLCLLSLSMAIIPLGYLFSYKFQTYGKAVGAITAILFVFGLVFSIVSLNVRLQAVINQNTSTQKAADIVDIIFSVLSPIFALNRVVFILSGFPGSTRLGTFKIDDYWTFDYLGTPLVILAGHAIIWTSWILILDYIPQIKGFFKNPKNLPAPSPPEDEDYDVTQERRRLLNMKPFEEPIQFKNLHKLFPGSGKNPPKTAVFNSTLGIPRGQTFGLLGLNGGGKSTTLSMLSGEIVPSSGEISINGYDVITNREKALGNISMVFQFDALISLLSAREHLWLFSRIKGIKESEIENCVEAFIKMVDLTRIANSGCGGYSGGNKRKVSLSMAMLGNPSVVFLDEISCGCDAVVRRQLWDVISELGKDKSIILTSHSMSEVEALCSRITIMKEGKYTCLNTIQGVKNRFGAGYSIDVKFKKQFLESGIQTILQTIPNSTVLDQHDVMASFEVPNPPENPIKLSNIFSILSSLTILDDYNVGQTSLESVFLKLTGANHDQRVNLYD</sequence>
<dbReference type="PROSITE" id="PS00211">
    <property type="entry name" value="ABC_TRANSPORTER_1"/>
    <property type="match status" value="2"/>
</dbReference>
<feature type="transmembrane region" description="Helical" evidence="10">
    <location>
        <begin position="366"/>
        <end position="385"/>
    </location>
</feature>
<evidence type="ECO:0000256" key="3">
    <source>
        <dbReference type="ARBA" id="ARBA00022448"/>
    </source>
</evidence>
<dbReference type="GO" id="GO:0016887">
    <property type="term" value="F:ATP hydrolysis activity"/>
    <property type="evidence" value="ECO:0007669"/>
    <property type="project" value="InterPro"/>
</dbReference>
<evidence type="ECO:0000313" key="12">
    <source>
        <dbReference type="EMBL" id="KAK5583474.1"/>
    </source>
</evidence>
<name>A0AAN7YSQ5_9MYCE</name>
<feature type="transmembrane region" description="Helical" evidence="10">
    <location>
        <begin position="1222"/>
        <end position="1246"/>
    </location>
</feature>
<evidence type="ECO:0000256" key="2">
    <source>
        <dbReference type="ARBA" id="ARBA00008869"/>
    </source>
</evidence>
<evidence type="ECO:0000256" key="5">
    <source>
        <dbReference type="ARBA" id="ARBA00022737"/>
    </source>
</evidence>
<dbReference type="FunFam" id="3.40.50.300:FF:000298">
    <property type="entry name" value="ATP-binding cassette sub-family A member 12"/>
    <property type="match status" value="1"/>
</dbReference>
<evidence type="ECO:0000256" key="4">
    <source>
        <dbReference type="ARBA" id="ARBA00022692"/>
    </source>
</evidence>
<keyword evidence="7" id="KW-0067">ATP-binding</keyword>
<feature type="transmembrane region" description="Helical" evidence="10">
    <location>
        <begin position="307"/>
        <end position="329"/>
    </location>
</feature>
<feature type="transmembrane region" description="Helical" evidence="10">
    <location>
        <begin position="406"/>
        <end position="423"/>
    </location>
</feature>
<comment type="caution">
    <text evidence="12">The sequence shown here is derived from an EMBL/GenBank/DDBJ whole genome shotgun (WGS) entry which is preliminary data.</text>
</comment>
<feature type="transmembrane region" description="Helical" evidence="10">
    <location>
        <begin position="21"/>
        <end position="46"/>
    </location>
</feature>
<evidence type="ECO:0000256" key="9">
    <source>
        <dbReference type="ARBA" id="ARBA00023136"/>
    </source>
</evidence>
<dbReference type="SUPFAM" id="SSF52540">
    <property type="entry name" value="P-loop containing nucleoside triphosphate hydrolases"/>
    <property type="match status" value="2"/>
</dbReference>
<feature type="transmembrane region" description="Helical" evidence="10">
    <location>
        <begin position="1181"/>
        <end position="1202"/>
    </location>
</feature>
<feature type="domain" description="ABC transporter" evidence="11">
    <location>
        <begin position="481"/>
        <end position="714"/>
    </location>
</feature>
<evidence type="ECO:0000256" key="7">
    <source>
        <dbReference type="ARBA" id="ARBA00022840"/>
    </source>
</evidence>
<proteinExistence type="inferred from homology"/>
<evidence type="ECO:0000313" key="13">
    <source>
        <dbReference type="Proteomes" id="UP001344447"/>
    </source>
</evidence>
<organism evidence="12 13">
    <name type="scientific">Dictyostelium firmibasis</name>
    <dbReference type="NCBI Taxonomy" id="79012"/>
    <lineage>
        <taxon>Eukaryota</taxon>
        <taxon>Amoebozoa</taxon>
        <taxon>Evosea</taxon>
        <taxon>Eumycetozoa</taxon>
        <taxon>Dictyostelia</taxon>
        <taxon>Dictyosteliales</taxon>
        <taxon>Dictyosteliaceae</taxon>
        <taxon>Dictyostelium</taxon>
    </lineage>
</organism>